<dbReference type="AlphaFoldDB" id="A0A7Y6IAQ9"/>
<dbReference type="RefSeq" id="WP_175591453.1">
    <property type="nucleotide sequence ID" value="NZ_JABWGN010000008.1"/>
</dbReference>
<feature type="chain" id="PRO_5031465300" evidence="2">
    <location>
        <begin position="24"/>
        <end position="334"/>
    </location>
</feature>
<dbReference type="PROSITE" id="PS51257">
    <property type="entry name" value="PROKAR_LIPOPROTEIN"/>
    <property type="match status" value="1"/>
</dbReference>
<evidence type="ECO:0000313" key="3">
    <source>
        <dbReference type="EMBL" id="NUW34000.1"/>
    </source>
</evidence>
<reference evidence="3 4" key="1">
    <citation type="submission" date="2020-06" db="EMBL/GenBank/DDBJ databases">
        <title>Nonomuraea sp. SMC257, a novel actinomycete isolated from soil.</title>
        <authorList>
            <person name="Chanama M."/>
        </authorList>
    </citation>
    <scope>NUCLEOTIDE SEQUENCE [LARGE SCALE GENOMIC DNA]</scope>
    <source>
        <strain evidence="3 4">SMC257</strain>
    </source>
</reference>
<comment type="caution">
    <text evidence="3">The sequence shown here is derived from an EMBL/GenBank/DDBJ whole genome shotgun (WGS) entry which is preliminary data.</text>
</comment>
<proteinExistence type="predicted"/>
<feature type="region of interest" description="Disordered" evidence="1">
    <location>
        <begin position="26"/>
        <end position="68"/>
    </location>
</feature>
<evidence type="ECO:0000256" key="1">
    <source>
        <dbReference type="SAM" id="MobiDB-lite"/>
    </source>
</evidence>
<feature type="signal peptide" evidence="2">
    <location>
        <begin position="1"/>
        <end position="23"/>
    </location>
</feature>
<dbReference type="Proteomes" id="UP000586042">
    <property type="component" value="Unassembled WGS sequence"/>
</dbReference>
<keyword evidence="2" id="KW-0732">Signal</keyword>
<feature type="compositionally biased region" description="Low complexity" evidence="1">
    <location>
        <begin position="44"/>
        <end position="68"/>
    </location>
</feature>
<organism evidence="3 4">
    <name type="scientific">Nonomuraea montanisoli</name>
    <dbReference type="NCBI Taxonomy" id="2741721"/>
    <lineage>
        <taxon>Bacteria</taxon>
        <taxon>Bacillati</taxon>
        <taxon>Actinomycetota</taxon>
        <taxon>Actinomycetes</taxon>
        <taxon>Streptosporangiales</taxon>
        <taxon>Streptosporangiaceae</taxon>
        <taxon>Nonomuraea</taxon>
    </lineage>
</organism>
<name>A0A7Y6IAQ9_9ACTN</name>
<protein>
    <submittedName>
        <fullName evidence="3">Uncharacterized protein</fullName>
    </submittedName>
</protein>
<evidence type="ECO:0000256" key="2">
    <source>
        <dbReference type="SAM" id="SignalP"/>
    </source>
</evidence>
<sequence>MAAPRMISCVLALATLTLGACSAATDRPSGGQPVVSGVAGGSGAAPSAGASSGTAAAPPGTAAPSASALDPAAYKTELETRRKAMAGAIGSMAGARTVKTLGQRAQKAAEAVESGAAALAAVTPPDQVRSQHDAYVASLRDFATALGGTAGKVGSRDLCTSSAALSDVGGALKSLDQAGQALQQAGDYPADVVSVKAGGKKNRRLKNGSYVRRGSLTGRSSLQIDNGGTRDAVVTLVKGGSKVLSVYVRKKAKFKVSGVRDGTYKIYFTHGVDWDGKARAFTRQCSFERFQKSVKFKTTFTATQIRWHDWRITLHAIAGGNARTSDVDPDDFPG</sequence>
<keyword evidence="4" id="KW-1185">Reference proteome</keyword>
<feature type="compositionally biased region" description="Low complexity" evidence="1">
    <location>
        <begin position="28"/>
        <end position="37"/>
    </location>
</feature>
<dbReference type="EMBL" id="JABWGN010000008">
    <property type="protein sequence ID" value="NUW34000.1"/>
    <property type="molecule type" value="Genomic_DNA"/>
</dbReference>
<evidence type="ECO:0000313" key="4">
    <source>
        <dbReference type="Proteomes" id="UP000586042"/>
    </source>
</evidence>
<gene>
    <name evidence="3" type="ORF">HTZ77_21560</name>
</gene>
<accession>A0A7Y6IAQ9</accession>